<dbReference type="OrthoDB" id="9790372at2"/>
<protein>
    <submittedName>
        <fullName evidence="1">DUF177 domain-containing protein</fullName>
    </submittedName>
</protein>
<proteinExistence type="predicted"/>
<gene>
    <name evidence="1" type="ORF">EJP77_18260</name>
</gene>
<name>A0A433X1Z9_9BACL</name>
<dbReference type="Pfam" id="PF02620">
    <property type="entry name" value="YceD"/>
    <property type="match status" value="1"/>
</dbReference>
<dbReference type="Proteomes" id="UP000272464">
    <property type="component" value="Unassembled WGS sequence"/>
</dbReference>
<evidence type="ECO:0000313" key="2">
    <source>
        <dbReference type="Proteomes" id="UP000272464"/>
    </source>
</evidence>
<accession>A0A433X1Z9</accession>
<comment type="caution">
    <text evidence="1">The sequence shown here is derived from an EMBL/GenBank/DDBJ whole genome shotgun (WGS) entry which is preliminary data.</text>
</comment>
<organism evidence="1 2">
    <name type="scientific">Paenibacillus zeisoli</name>
    <dbReference type="NCBI Taxonomy" id="2496267"/>
    <lineage>
        <taxon>Bacteria</taxon>
        <taxon>Bacillati</taxon>
        <taxon>Bacillota</taxon>
        <taxon>Bacilli</taxon>
        <taxon>Bacillales</taxon>
        <taxon>Paenibacillaceae</taxon>
        <taxon>Paenibacillus</taxon>
    </lineage>
</organism>
<dbReference type="RefSeq" id="WP_127200700.1">
    <property type="nucleotide sequence ID" value="NZ_RZNX01000011.1"/>
</dbReference>
<dbReference type="AlphaFoldDB" id="A0A433X1Z9"/>
<dbReference type="PANTHER" id="PTHR34374:SF1">
    <property type="entry name" value="LARGE RIBOSOMAL RNA SUBUNIT ACCUMULATION PROTEIN YCED HOMOLOG 1, CHLOROPLASTIC"/>
    <property type="match status" value="1"/>
</dbReference>
<keyword evidence="2" id="KW-1185">Reference proteome</keyword>
<sequence>MHFQFRKLASTEGPVEFHEALDVHHVTKGRKDITHVSPLQADLKVVPSGEGEVDVKGRLSVELDMTCSRCLKPLKKQVGINFEERFKYSENTENVQDEEDEIRYVAEDDVNLVPFIEEALLLNLPFAAVCKDDCKGLCPTCGTDLNEQDCGCDKEVIDPRLAALKDFFKQQ</sequence>
<dbReference type="InterPro" id="IPR003772">
    <property type="entry name" value="YceD"/>
</dbReference>
<dbReference type="PANTHER" id="PTHR34374">
    <property type="entry name" value="LARGE RIBOSOMAL RNA SUBUNIT ACCUMULATION PROTEIN YCED HOMOLOG 1, CHLOROPLASTIC"/>
    <property type="match status" value="1"/>
</dbReference>
<evidence type="ECO:0000313" key="1">
    <source>
        <dbReference type="EMBL" id="RUT28156.1"/>
    </source>
</evidence>
<dbReference type="EMBL" id="RZNX01000011">
    <property type="protein sequence ID" value="RUT28156.1"/>
    <property type="molecule type" value="Genomic_DNA"/>
</dbReference>
<reference evidence="1 2" key="1">
    <citation type="submission" date="2018-12" db="EMBL/GenBank/DDBJ databases">
        <authorList>
            <person name="Sun L."/>
            <person name="Chen Z."/>
        </authorList>
    </citation>
    <scope>NUCLEOTIDE SEQUENCE [LARGE SCALE GENOMIC DNA]</scope>
    <source>
        <strain evidence="1 2">3-5-3</strain>
    </source>
</reference>